<dbReference type="Gene3D" id="3.40.710.10">
    <property type="entry name" value="DD-peptidase/beta-lactamase superfamily"/>
    <property type="match status" value="1"/>
</dbReference>
<dbReference type="GO" id="GO:0016787">
    <property type="term" value="F:hydrolase activity"/>
    <property type="evidence" value="ECO:0007669"/>
    <property type="project" value="UniProtKB-KW"/>
</dbReference>
<reference evidence="3 4" key="1">
    <citation type="submission" date="2019-12" db="EMBL/GenBank/DDBJ databases">
        <title>Genomic-based taxomic classification of the family Erythrobacteraceae.</title>
        <authorList>
            <person name="Xu L."/>
        </authorList>
    </citation>
    <scope>NUCLEOTIDE SEQUENCE [LARGE SCALE GENOMIC DNA]</scope>
    <source>
        <strain evidence="3 4">M0322</strain>
    </source>
</reference>
<name>A0A844YZ31_9SPHN</name>
<feature type="chain" id="PRO_5032484932" evidence="1">
    <location>
        <begin position="19"/>
        <end position="463"/>
    </location>
</feature>
<proteinExistence type="predicted"/>
<evidence type="ECO:0000256" key="1">
    <source>
        <dbReference type="SAM" id="SignalP"/>
    </source>
</evidence>
<dbReference type="OrthoDB" id="9814204at2"/>
<evidence type="ECO:0000313" key="4">
    <source>
        <dbReference type="Proteomes" id="UP000466966"/>
    </source>
</evidence>
<dbReference type="PANTHER" id="PTHR43283:SF7">
    <property type="entry name" value="BETA-LACTAMASE-RELATED DOMAIN-CONTAINING PROTEIN"/>
    <property type="match status" value="1"/>
</dbReference>
<dbReference type="PANTHER" id="PTHR43283">
    <property type="entry name" value="BETA-LACTAMASE-RELATED"/>
    <property type="match status" value="1"/>
</dbReference>
<dbReference type="AlphaFoldDB" id="A0A844YZ31"/>
<comment type="caution">
    <text evidence="3">The sequence shown here is derived from an EMBL/GenBank/DDBJ whole genome shotgun (WGS) entry which is preliminary data.</text>
</comment>
<dbReference type="Pfam" id="PF00144">
    <property type="entry name" value="Beta-lactamase"/>
    <property type="match status" value="1"/>
</dbReference>
<keyword evidence="3" id="KW-0378">Hydrolase</keyword>
<dbReference type="RefSeq" id="WP_160770944.1">
    <property type="nucleotide sequence ID" value="NZ_WTYV01000002.1"/>
</dbReference>
<evidence type="ECO:0000313" key="3">
    <source>
        <dbReference type="EMBL" id="MXO70983.1"/>
    </source>
</evidence>
<dbReference type="InterPro" id="IPR050789">
    <property type="entry name" value="Diverse_Enzym_Activities"/>
</dbReference>
<dbReference type="SUPFAM" id="SSF56601">
    <property type="entry name" value="beta-lactamase/transpeptidase-like"/>
    <property type="match status" value="1"/>
</dbReference>
<accession>A0A844YZ31</accession>
<feature type="domain" description="Beta-lactamase-related" evidence="2">
    <location>
        <begin position="177"/>
        <end position="446"/>
    </location>
</feature>
<protein>
    <submittedName>
        <fullName evidence="3">Serine hydrolase</fullName>
    </submittedName>
</protein>
<dbReference type="EMBL" id="WTYV01000002">
    <property type="protein sequence ID" value="MXO70983.1"/>
    <property type="molecule type" value="Genomic_DNA"/>
</dbReference>
<dbReference type="InterPro" id="IPR012338">
    <property type="entry name" value="Beta-lactam/transpept-like"/>
</dbReference>
<dbReference type="Proteomes" id="UP000466966">
    <property type="component" value="Unassembled WGS sequence"/>
</dbReference>
<dbReference type="InterPro" id="IPR001466">
    <property type="entry name" value="Beta-lactam-related"/>
</dbReference>
<feature type="signal peptide" evidence="1">
    <location>
        <begin position="1"/>
        <end position="18"/>
    </location>
</feature>
<evidence type="ECO:0000259" key="2">
    <source>
        <dbReference type="Pfam" id="PF00144"/>
    </source>
</evidence>
<sequence>MRWTTFLAAALLATPALAQSDDAVAPRDHYAASQMASMRAMNICSGLWHGGLDLATIERELNGRDASFGVLADQGGTGIDHQARMVSTRYTDGMPPRVVVWRPVLGCIQLPPGAGPDAAEYLPRLPGDFAAPNLDDRAWPTGDRDALRPLTGDRAARLDSLVAQAFDGQTFGGRTWGVVIVHRGYIVAERYAEGFNRHTASQTHSAAKSFAATLVGIAQGQGIVAVEDDHLLGQWRSPGDPRAGISLGNLLHMASGLNTRGMAPPRFMDAYTQGTAVPEAVAGNFLAARPGSEFVYSPADTMLVMRALREALNDDARYLRFPYEELFWRIGMTRTSMNVDGQGNVFGSGQSWSTARDFARFGLLYLHDGVWNGERVLPAGWVDYATTPAPAQPAEGPGYGAQFWLYGPQHGLPEGSFTPSGGQGQYAMAIPSADLVVVRRGTDLGPGFDIARFSAQVLAALQD</sequence>
<keyword evidence="1" id="KW-0732">Signal</keyword>
<gene>
    <name evidence="3" type="ORF">GRI99_04940</name>
</gene>
<organism evidence="3 4">
    <name type="scientific">Alteraurantiacibacter buctensis</name>
    <dbReference type="NCBI Taxonomy" id="1503981"/>
    <lineage>
        <taxon>Bacteria</taxon>
        <taxon>Pseudomonadati</taxon>
        <taxon>Pseudomonadota</taxon>
        <taxon>Alphaproteobacteria</taxon>
        <taxon>Sphingomonadales</taxon>
        <taxon>Erythrobacteraceae</taxon>
        <taxon>Alteraurantiacibacter</taxon>
    </lineage>
</organism>
<keyword evidence="4" id="KW-1185">Reference proteome</keyword>